<evidence type="ECO:0000256" key="2">
    <source>
        <dbReference type="ARBA" id="ARBA00022679"/>
    </source>
</evidence>
<accession>A0A7D4CQB2</accession>
<gene>
    <name evidence="4" type="ORF">GXN76_02500</name>
</gene>
<evidence type="ECO:0000313" key="5">
    <source>
        <dbReference type="Proteomes" id="UP000503088"/>
    </source>
</evidence>
<evidence type="ECO:0000313" key="4">
    <source>
        <dbReference type="EMBL" id="QKG85858.1"/>
    </source>
</evidence>
<name>A0A7D4CQB2_9BACL</name>
<keyword evidence="5" id="KW-1185">Reference proteome</keyword>
<dbReference type="GO" id="GO:0032259">
    <property type="term" value="P:methylation"/>
    <property type="evidence" value="ECO:0007669"/>
    <property type="project" value="UniProtKB-KW"/>
</dbReference>
<protein>
    <submittedName>
        <fullName evidence="4">Class I SAM-dependent methyltransferase</fullName>
    </submittedName>
</protein>
<evidence type="ECO:0000256" key="1">
    <source>
        <dbReference type="ARBA" id="ARBA00022603"/>
    </source>
</evidence>
<dbReference type="KEGG" id="kpul:GXN76_02500"/>
<dbReference type="Proteomes" id="UP000503088">
    <property type="component" value="Chromosome"/>
</dbReference>
<dbReference type="SUPFAM" id="SSF53335">
    <property type="entry name" value="S-adenosyl-L-methionine-dependent methyltransferases"/>
    <property type="match status" value="1"/>
</dbReference>
<dbReference type="PANTHER" id="PTHR43861">
    <property type="entry name" value="TRANS-ACONITATE 2-METHYLTRANSFERASE-RELATED"/>
    <property type="match status" value="1"/>
</dbReference>
<dbReference type="Gene3D" id="3.40.50.150">
    <property type="entry name" value="Vaccinia Virus protein VP39"/>
    <property type="match status" value="1"/>
</dbReference>
<keyword evidence="2 4" id="KW-0808">Transferase</keyword>
<dbReference type="GO" id="GO:0008168">
    <property type="term" value="F:methyltransferase activity"/>
    <property type="evidence" value="ECO:0007669"/>
    <property type="project" value="UniProtKB-KW"/>
</dbReference>
<dbReference type="InterPro" id="IPR029063">
    <property type="entry name" value="SAM-dependent_MTases_sf"/>
</dbReference>
<proteinExistence type="predicted"/>
<sequence length="266" mass="30680">MTWGGMILPEDHMYRWPDYYDWTSEGLDGDLSYYADLAMKVGGPVLELGCGTGRCTLGIARHGLDVVGIDRESIMLQQAARKAEALGLAHSCRWIQGDMSQFELDEQYPLVVIPYRSFLHLMTPREQLDTLSCIHRHLKDDGILAFNIFVPHVRHMTEEDGKYLYRGSFPIPGSGSRVEVYDGLQFDHFNQHAFVIRYYERFDSQGRTEERLRTRFSLRYIYPAEMDLLLRSSGFEVCNRYGGFQREPFGPDSDELIIEARKADSL</sequence>
<dbReference type="InterPro" id="IPR041698">
    <property type="entry name" value="Methyltransf_25"/>
</dbReference>
<feature type="domain" description="Methyltransferase" evidence="3">
    <location>
        <begin position="45"/>
        <end position="142"/>
    </location>
</feature>
<dbReference type="AlphaFoldDB" id="A0A7D4CQB2"/>
<dbReference type="Pfam" id="PF13649">
    <property type="entry name" value="Methyltransf_25"/>
    <property type="match status" value="1"/>
</dbReference>
<evidence type="ECO:0000259" key="3">
    <source>
        <dbReference type="Pfam" id="PF13649"/>
    </source>
</evidence>
<organism evidence="4 5">
    <name type="scientific">Kroppenstedtia pulmonis</name>
    <dbReference type="NCBI Taxonomy" id="1380685"/>
    <lineage>
        <taxon>Bacteria</taxon>
        <taxon>Bacillati</taxon>
        <taxon>Bacillota</taxon>
        <taxon>Bacilli</taxon>
        <taxon>Bacillales</taxon>
        <taxon>Thermoactinomycetaceae</taxon>
        <taxon>Kroppenstedtia</taxon>
    </lineage>
</organism>
<keyword evidence="1 4" id="KW-0489">Methyltransferase</keyword>
<reference evidence="4 5" key="1">
    <citation type="submission" date="2020-01" db="EMBL/GenBank/DDBJ databases">
        <authorList>
            <person name="Gulvik C.A."/>
            <person name="Batra D.G."/>
        </authorList>
    </citation>
    <scope>NUCLEOTIDE SEQUENCE [LARGE SCALE GENOMIC DNA]</scope>
    <source>
        <strain evidence="4 5">W9323</strain>
    </source>
</reference>
<dbReference type="EMBL" id="CP048104">
    <property type="protein sequence ID" value="QKG85858.1"/>
    <property type="molecule type" value="Genomic_DNA"/>
</dbReference>
<dbReference type="CDD" id="cd02440">
    <property type="entry name" value="AdoMet_MTases"/>
    <property type="match status" value="1"/>
</dbReference>
<dbReference type="PANTHER" id="PTHR43861:SF1">
    <property type="entry name" value="TRANS-ACONITATE 2-METHYLTRANSFERASE"/>
    <property type="match status" value="1"/>
</dbReference>